<keyword evidence="2" id="KW-0472">Membrane</keyword>
<dbReference type="EMBL" id="CP036498">
    <property type="protein sequence ID" value="QUS38078.1"/>
    <property type="molecule type" value="Genomic_DNA"/>
</dbReference>
<feature type="region of interest" description="Disordered" evidence="1">
    <location>
        <begin position="364"/>
        <end position="423"/>
    </location>
</feature>
<evidence type="ECO:0008006" key="5">
    <source>
        <dbReference type="Google" id="ProtNLM"/>
    </source>
</evidence>
<keyword evidence="2" id="KW-0812">Transmembrane</keyword>
<dbReference type="RefSeq" id="WP_211911612.1">
    <property type="nucleotide sequence ID" value="NZ_CP036498.1"/>
</dbReference>
<feature type="compositionally biased region" description="Pro residues" evidence="1">
    <location>
        <begin position="398"/>
        <end position="413"/>
    </location>
</feature>
<name>A0ABX8A3B0_9BRAD</name>
<gene>
    <name evidence="3" type="ORF">RPMA_03825</name>
</gene>
<accession>A0ABX8A3B0</accession>
<evidence type="ECO:0000256" key="1">
    <source>
        <dbReference type="SAM" id="MobiDB-lite"/>
    </source>
</evidence>
<keyword evidence="4" id="KW-1185">Reference proteome</keyword>
<proteinExistence type="predicted"/>
<feature type="transmembrane region" description="Helical" evidence="2">
    <location>
        <begin position="20"/>
        <end position="45"/>
    </location>
</feature>
<reference evidence="3 4" key="1">
    <citation type="submission" date="2019-02" db="EMBL/GenBank/DDBJ databases">
        <title>Emended description of the genus Rhodopseudomonas and description of Rhodopseudomonas albus sp. nov., a non-phototrophic, heavy-metal-tolerant bacterium isolated from garden soil.</title>
        <authorList>
            <person name="Bao Z."/>
            <person name="Cao W.W."/>
            <person name="Sato Y."/>
            <person name="Nishizawa T."/>
            <person name="Zhao J."/>
            <person name="Guo Y."/>
            <person name="Ohta H."/>
        </authorList>
    </citation>
    <scope>NUCLEOTIDE SEQUENCE [LARGE SCALE GENOMIC DNA]</scope>
    <source>
        <strain evidence="3 4">SK50-23</strain>
    </source>
</reference>
<evidence type="ECO:0000313" key="4">
    <source>
        <dbReference type="Proteomes" id="UP000682843"/>
    </source>
</evidence>
<dbReference type="Gene3D" id="3.30.1330.60">
    <property type="entry name" value="OmpA-like domain"/>
    <property type="match status" value="1"/>
</dbReference>
<keyword evidence="2" id="KW-1133">Transmembrane helix</keyword>
<sequence length="423" mass="44993">MGATTDGKINQQGSSYRRGLVLGLTMAEIMVLLVFCLLIAMATFLRREQDKLAMAKQELALQKAIAERDAAAIESLKRETALAEKLQNAAGLDPAAIDAYWRDLVESKASLAKLAKEGTTLAEVREKAAVTDALRKAGIDNDKAMRDAEIVKALKSALPEADSAALTPKSATEIAVRASKAPGDGGGNRFPPIISLTEEKGYTFRTGSAELVPAFKNALTSTTLDKILTTIKQYDVDVVEVVGHTDEQAYGPRLASPGIDSASPVSLAPTSSMPRVSNLDRGLTAVLNNTNEIARMTPADNAGLGLARAVSVVSELRKSEKLAGYKLIPLSGGQLIDTDEKLALSSNPGGDVAQRRRIEIRLRKSTPHEAAASIVPPTPSTQVLRRPAQAKQAMPRPAASPRPAPVQPPPPQRQPNSFNLFGN</sequence>
<dbReference type="InterPro" id="IPR036737">
    <property type="entry name" value="OmpA-like_sf"/>
</dbReference>
<organism evidence="3 4">
    <name type="scientific">Tardiphaga alba</name>
    <dbReference type="NCBI Taxonomy" id="340268"/>
    <lineage>
        <taxon>Bacteria</taxon>
        <taxon>Pseudomonadati</taxon>
        <taxon>Pseudomonadota</taxon>
        <taxon>Alphaproteobacteria</taxon>
        <taxon>Hyphomicrobiales</taxon>
        <taxon>Nitrobacteraceae</taxon>
        <taxon>Tardiphaga</taxon>
    </lineage>
</organism>
<evidence type="ECO:0000313" key="3">
    <source>
        <dbReference type="EMBL" id="QUS38078.1"/>
    </source>
</evidence>
<protein>
    <recommendedName>
        <fullName evidence="5">OmpA-like domain-containing protein</fullName>
    </recommendedName>
</protein>
<evidence type="ECO:0000256" key="2">
    <source>
        <dbReference type="SAM" id="Phobius"/>
    </source>
</evidence>
<dbReference type="Proteomes" id="UP000682843">
    <property type="component" value="Chromosome"/>
</dbReference>